<evidence type="ECO:0000313" key="2">
    <source>
        <dbReference type="Proteomes" id="UP000799440"/>
    </source>
</evidence>
<dbReference type="PANTHER" id="PTHR34144:SF7">
    <property type="entry name" value="EXPORT PROTEIN (CAP59), PUTATIVE (AFU_ORTHOLOGUE AFUA_7G05020)-RELATED"/>
    <property type="match status" value="1"/>
</dbReference>
<proteinExistence type="predicted"/>
<gene>
    <name evidence="1" type="ORF">M011DRAFT_467719</name>
</gene>
<dbReference type="InterPro" id="IPR021047">
    <property type="entry name" value="Mannosyltransferase_CMT1"/>
</dbReference>
<dbReference type="OrthoDB" id="262547at2759"/>
<organism evidence="1 2">
    <name type="scientific">Sporormia fimetaria CBS 119925</name>
    <dbReference type="NCBI Taxonomy" id="1340428"/>
    <lineage>
        <taxon>Eukaryota</taxon>
        <taxon>Fungi</taxon>
        <taxon>Dikarya</taxon>
        <taxon>Ascomycota</taxon>
        <taxon>Pezizomycotina</taxon>
        <taxon>Dothideomycetes</taxon>
        <taxon>Pleosporomycetidae</taxon>
        <taxon>Pleosporales</taxon>
        <taxon>Sporormiaceae</taxon>
        <taxon>Sporormia</taxon>
    </lineage>
</organism>
<dbReference type="Pfam" id="PF11735">
    <property type="entry name" value="CAP59_mtransfer"/>
    <property type="match status" value="1"/>
</dbReference>
<dbReference type="EMBL" id="MU006572">
    <property type="protein sequence ID" value="KAF2747665.1"/>
    <property type="molecule type" value="Genomic_DNA"/>
</dbReference>
<sequence length="432" mass="48845">MSLAAKLRPFTPRIRNRRSILRHPVVRVLFILLLVFDTIHVLDIHSHQAIAHRRSSEIPSPLPPNTRIFIASQHWNSARLLRSGWTSALLSLVQHLGPRQVFVSIYESGSYDDTKGALWELLADLQRIGVGNKVVLDDKTHQDEIKTPPTGEAEGWVQVPRGSRGAGEMAMRRIPFLAGLRNKVLEPLQELDSQGNHFDYILFLNDVVFSPADVLHLLATRNYDYAAACALDFNKPPAYYDTFALRDSQGDETVSLYWPYFRSSSSRRAAEHFEPVPVTSCWNGMVVMPTAPFLLSSINKDPIRFRAIPDSLAKSHLEGSECCLIHADNPLSATHGVWLNPNIRVGYNSSAYNAVQSESFQMSPLMIWVNLWWNRVLRWTSTPLFKKNIVSSRVAAWKKGAQGSANEVREEAGEFCMIDEMQVLHAKGWRHV</sequence>
<reference evidence="1" key="1">
    <citation type="journal article" date="2020" name="Stud. Mycol.">
        <title>101 Dothideomycetes genomes: a test case for predicting lifestyles and emergence of pathogens.</title>
        <authorList>
            <person name="Haridas S."/>
            <person name="Albert R."/>
            <person name="Binder M."/>
            <person name="Bloem J."/>
            <person name="Labutti K."/>
            <person name="Salamov A."/>
            <person name="Andreopoulos B."/>
            <person name="Baker S."/>
            <person name="Barry K."/>
            <person name="Bills G."/>
            <person name="Bluhm B."/>
            <person name="Cannon C."/>
            <person name="Castanera R."/>
            <person name="Culley D."/>
            <person name="Daum C."/>
            <person name="Ezra D."/>
            <person name="Gonzalez J."/>
            <person name="Henrissat B."/>
            <person name="Kuo A."/>
            <person name="Liang C."/>
            <person name="Lipzen A."/>
            <person name="Lutzoni F."/>
            <person name="Magnuson J."/>
            <person name="Mondo S."/>
            <person name="Nolan M."/>
            <person name="Ohm R."/>
            <person name="Pangilinan J."/>
            <person name="Park H.-J."/>
            <person name="Ramirez L."/>
            <person name="Alfaro M."/>
            <person name="Sun H."/>
            <person name="Tritt A."/>
            <person name="Yoshinaga Y."/>
            <person name="Zwiers L.-H."/>
            <person name="Turgeon B."/>
            <person name="Goodwin S."/>
            <person name="Spatafora J."/>
            <person name="Crous P."/>
            <person name="Grigoriev I."/>
        </authorList>
    </citation>
    <scope>NUCLEOTIDE SEQUENCE</scope>
    <source>
        <strain evidence="1">CBS 119925</strain>
    </source>
</reference>
<dbReference type="AlphaFoldDB" id="A0A6A6VAT5"/>
<protein>
    <submittedName>
        <fullName evidence="1">Glycosyltransferase family 69 protein</fullName>
    </submittedName>
</protein>
<dbReference type="Proteomes" id="UP000799440">
    <property type="component" value="Unassembled WGS sequence"/>
</dbReference>
<dbReference type="PANTHER" id="PTHR34144">
    <property type="entry name" value="CHROMOSOME 8, WHOLE GENOME SHOTGUN SEQUENCE"/>
    <property type="match status" value="1"/>
</dbReference>
<keyword evidence="2" id="KW-1185">Reference proteome</keyword>
<accession>A0A6A6VAT5</accession>
<name>A0A6A6VAT5_9PLEO</name>
<evidence type="ECO:0000313" key="1">
    <source>
        <dbReference type="EMBL" id="KAF2747665.1"/>
    </source>
</evidence>